<protein>
    <submittedName>
        <fullName evidence="1">Uncharacterized protein</fullName>
    </submittedName>
</protein>
<proteinExistence type="predicted"/>
<reference evidence="1 2" key="1">
    <citation type="journal article" date="2019" name="Commun. Biol.">
        <title>The bagworm genome reveals a unique fibroin gene that provides high tensile strength.</title>
        <authorList>
            <person name="Kono N."/>
            <person name="Nakamura H."/>
            <person name="Ohtoshi R."/>
            <person name="Tomita M."/>
            <person name="Numata K."/>
            <person name="Arakawa K."/>
        </authorList>
    </citation>
    <scope>NUCLEOTIDE SEQUENCE [LARGE SCALE GENOMIC DNA]</scope>
</reference>
<gene>
    <name evidence="1" type="ORF">EVAR_78798_1</name>
</gene>
<name>A0A4C1T2E8_EUMVA</name>
<keyword evidence="2" id="KW-1185">Reference proteome</keyword>
<accession>A0A4C1T2E8</accession>
<dbReference type="EMBL" id="BGZK01000030">
    <property type="protein sequence ID" value="GBP08324.1"/>
    <property type="molecule type" value="Genomic_DNA"/>
</dbReference>
<organism evidence="1 2">
    <name type="scientific">Eumeta variegata</name>
    <name type="common">Bagworm moth</name>
    <name type="synonym">Eumeta japonica</name>
    <dbReference type="NCBI Taxonomy" id="151549"/>
    <lineage>
        <taxon>Eukaryota</taxon>
        <taxon>Metazoa</taxon>
        <taxon>Ecdysozoa</taxon>
        <taxon>Arthropoda</taxon>
        <taxon>Hexapoda</taxon>
        <taxon>Insecta</taxon>
        <taxon>Pterygota</taxon>
        <taxon>Neoptera</taxon>
        <taxon>Endopterygota</taxon>
        <taxon>Lepidoptera</taxon>
        <taxon>Glossata</taxon>
        <taxon>Ditrysia</taxon>
        <taxon>Tineoidea</taxon>
        <taxon>Psychidae</taxon>
        <taxon>Oiketicinae</taxon>
        <taxon>Eumeta</taxon>
    </lineage>
</organism>
<sequence>MSRTALILTSVAAVDGRQTTLEVVKPVINSGKGWNFIMKGQPNGGTDSRVGIGLHTTACRRQQSLATADPRRVGVKKNYYERVCLRSGTVER</sequence>
<dbReference type="AlphaFoldDB" id="A0A4C1T2E8"/>
<evidence type="ECO:0000313" key="2">
    <source>
        <dbReference type="Proteomes" id="UP000299102"/>
    </source>
</evidence>
<evidence type="ECO:0000313" key="1">
    <source>
        <dbReference type="EMBL" id="GBP08324.1"/>
    </source>
</evidence>
<comment type="caution">
    <text evidence="1">The sequence shown here is derived from an EMBL/GenBank/DDBJ whole genome shotgun (WGS) entry which is preliminary data.</text>
</comment>
<dbReference type="Proteomes" id="UP000299102">
    <property type="component" value="Unassembled WGS sequence"/>
</dbReference>